<protein>
    <submittedName>
        <fullName evidence="2">Uncharacterized protein</fullName>
    </submittedName>
</protein>
<keyword evidence="1" id="KW-0812">Transmembrane</keyword>
<dbReference type="Proteomes" id="UP000469890">
    <property type="component" value="Unassembled WGS sequence"/>
</dbReference>
<evidence type="ECO:0000313" key="2">
    <source>
        <dbReference type="EMBL" id="KAF1806159.1"/>
    </source>
</evidence>
<sequence>MTYYDPCLTKRIFTSRCISLPISVVGFGFRGLSSVFEVISTLLWYAFLLCSVNPTRLILGACLASHSNGNTLPTPVSTRLTS</sequence>
<organism evidence="2 3">
    <name type="scientific">Mucor circinelloides f. lusitanicus</name>
    <name type="common">Mucor racemosus var. lusitanicus</name>
    <dbReference type="NCBI Taxonomy" id="29924"/>
    <lineage>
        <taxon>Eukaryota</taxon>
        <taxon>Fungi</taxon>
        <taxon>Fungi incertae sedis</taxon>
        <taxon>Mucoromycota</taxon>
        <taxon>Mucoromycotina</taxon>
        <taxon>Mucoromycetes</taxon>
        <taxon>Mucorales</taxon>
        <taxon>Mucorineae</taxon>
        <taxon>Mucoraceae</taxon>
        <taxon>Mucor</taxon>
    </lineage>
</organism>
<keyword evidence="1" id="KW-0472">Membrane</keyword>
<keyword evidence="1" id="KW-1133">Transmembrane helix</keyword>
<proteinExistence type="predicted"/>
<evidence type="ECO:0000256" key="1">
    <source>
        <dbReference type="SAM" id="Phobius"/>
    </source>
</evidence>
<accession>A0A8H4BPH0</accession>
<reference evidence="2 3" key="1">
    <citation type="submission" date="2019-09" db="EMBL/GenBank/DDBJ databases">
        <authorList>
            <consortium name="DOE Joint Genome Institute"/>
            <person name="Mondo S.J."/>
            <person name="Navarro-Mendoza M.I."/>
            <person name="Perez-Arques C."/>
            <person name="Panchal S."/>
            <person name="Nicolas F.E."/>
            <person name="Ganguly P."/>
            <person name="Pangilinan J."/>
            <person name="Grigoriev I."/>
            <person name="Heitman J."/>
            <person name="Sanya K."/>
            <person name="Garre V."/>
        </authorList>
    </citation>
    <scope>NUCLEOTIDE SEQUENCE [LARGE SCALE GENOMIC DNA]</scope>
    <source>
        <strain evidence="2 3">MU402</strain>
    </source>
</reference>
<evidence type="ECO:0000313" key="3">
    <source>
        <dbReference type="Proteomes" id="UP000469890"/>
    </source>
</evidence>
<name>A0A8H4BPH0_MUCCL</name>
<gene>
    <name evidence="2" type="ORF">FB192DRAFT_1349100</name>
</gene>
<feature type="transmembrane region" description="Helical" evidence="1">
    <location>
        <begin position="20"/>
        <end position="47"/>
    </location>
</feature>
<dbReference type="AlphaFoldDB" id="A0A8H4BPH0"/>
<comment type="caution">
    <text evidence="2">The sequence shown here is derived from an EMBL/GenBank/DDBJ whole genome shotgun (WGS) entry which is preliminary data.</text>
</comment>
<dbReference type="EMBL" id="JAAECE010000001">
    <property type="protein sequence ID" value="KAF1806159.1"/>
    <property type="molecule type" value="Genomic_DNA"/>
</dbReference>